<dbReference type="GO" id="GO:0016702">
    <property type="term" value="F:oxidoreductase activity, acting on single donors with incorporation of molecular oxygen, incorporation of two atoms of oxygen"/>
    <property type="evidence" value="ECO:0007669"/>
    <property type="project" value="InterPro"/>
</dbReference>
<dbReference type="GO" id="GO:0034440">
    <property type="term" value="P:lipid oxidation"/>
    <property type="evidence" value="ECO:0007669"/>
    <property type="project" value="InterPro"/>
</dbReference>
<comment type="caution">
    <text evidence="6">The sequence shown here is derived from an EMBL/GenBank/DDBJ whole genome shotgun (WGS) entry which is preliminary data.</text>
</comment>
<evidence type="ECO:0000313" key="7">
    <source>
        <dbReference type="Proteomes" id="UP000015453"/>
    </source>
</evidence>
<keyword evidence="1" id="KW-0479">Metal-binding</keyword>
<dbReference type="InterPro" id="IPR000907">
    <property type="entry name" value="LipOase"/>
</dbReference>
<feature type="region of interest" description="Disordered" evidence="4">
    <location>
        <begin position="231"/>
        <end position="256"/>
    </location>
</feature>
<dbReference type="GO" id="GO:0046872">
    <property type="term" value="F:metal ion binding"/>
    <property type="evidence" value="ECO:0007669"/>
    <property type="project" value="UniProtKB-KW"/>
</dbReference>
<reference evidence="6 7" key="1">
    <citation type="journal article" date="2013" name="BMC Genomics">
        <title>The miniature genome of a carnivorous plant Genlisea aurea contains a low number of genes and short non-coding sequences.</title>
        <authorList>
            <person name="Leushkin E.V."/>
            <person name="Sutormin R.A."/>
            <person name="Nabieva E.R."/>
            <person name="Penin A.A."/>
            <person name="Kondrashov A.S."/>
            <person name="Logacheva M.D."/>
        </authorList>
    </citation>
    <scope>NUCLEOTIDE SEQUENCE [LARGE SCALE GENOMIC DNA]</scope>
</reference>
<evidence type="ECO:0000256" key="2">
    <source>
        <dbReference type="ARBA" id="ARBA00022964"/>
    </source>
</evidence>
<keyword evidence="7" id="KW-1185">Reference proteome</keyword>
<dbReference type="PROSITE" id="PS51393">
    <property type="entry name" value="LIPOXYGENASE_3"/>
    <property type="match status" value="1"/>
</dbReference>
<accession>S8DUQ0</accession>
<organism evidence="6 7">
    <name type="scientific">Genlisea aurea</name>
    <dbReference type="NCBI Taxonomy" id="192259"/>
    <lineage>
        <taxon>Eukaryota</taxon>
        <taxon>Viridiplantae</taxon>
        <taxon>Streptophyta</taxon>
        <taxon>Embryophyta</taxon>
        <taxon>Tracheophyta</taxon>
        <taxon>Spermatophyta</taxon>
        <taxon>Magnoliopsida</taxon>
        <taxon>eudicotyledons</taxon>
        <taxon>Gunneridae</taxon>
        <taxon>Pentapetalae</taxon>
        <taxon>asterids</taxon>
        <taxon>lamiids</taxon>
        <taxon>Lamiales</taxon>
        <taxon>Lentibulariaceae</taxon>
        <taxon>Genlisea</taxon>
    </lineage>
</organism>
<keyword evidence="3" id="KW-0560">Oxidoreductase</keyword>
<evidence type="ECO:0000313" key="6">
    <source>
        <dbReference type="EMBL" id="EPS66868.1"/>
    </source>
</evidence>
<dbReference type="SUPFAM" id="SSF48484">
    <property type="entry name" value="Lipoxigenase"/>
    <property type="match status" value="1"/>
</dbReference>
<dbReference type="InterPro" id="IPR013819">
    <property type="entry name" value="LipOase_C"/>
</dbReference>
<dbReference type="Proteomes" id="UP000015453">
    <property type="component" value="Unassembled WGS sequence"/>
</dbReference>
<dbReference type="AlphaFoldDB" id="S8DUQ0"/>
<name>S8DUQ0_9LAMI</name>
<keyword evidence="2" id="KW-0223">Dioxygenase</keyword>
<gene>
    <name evidence="6" type="ORF">M569_07908</name>
</gene>
<feature type="compositionally biased region" description="Polar residues" evidence="4">
    <location>
        <begin position="233"/>
        <end position="242"/>
    </location>
</feature>
<dbReference type="EMBL" id="AUSU01003432">
    <property type="protein sequence ID" value="EPS66868.1"/>
    <property type="molecule type" value="Genomic_DNA"/>
</dbReference>
<sequence>RGMLIDDASRPSGYRLAIEDYPYAVDGLEIWGAIEEWVTEYCSFYYPTDEKIRDDSELQSWWTEVREKGHHDRRHEKWWPKMQTGKDLVHVCTTTIWTASALHAAVNFGQYPYAGYMPNRPTITRRLMPLRGTTEYEELERNPDGVFLKTVTSQFQTLIGISLIEILSRHSRDEIYLGQRESPEWTDDAPALTAFERFRLNLIRIEKKIEARNRDPNLKNRHGPVRMNYTLLHPNTSDTSRTGGLAGKGIPNSISI</sequence>
<evidence type="ECO:0000256" key="1">
    <source>
        <dbReference type="ARBA" id="ARBA00022723"/>
    </source>
</evidence>
<dbReference type="PANTHER" id="PTHR11771">
    <property type="entry name" value="LIPOXYGENASE"/>
    <property type="match status" value="1"/>
</dbReference>
<evidence type="ECO:0000256" key="3">
    <source>
        <dbReference type="ARBA" id="ARBA00023002"/>
    </source>
</evidence>
<dbReference type="InterPro" id="IPR036226">
    <property type="entry name" value="LipOase_C_sf"/>
</dbReference>
<protein>
    <submittedName>
        <fullName evidence="6">Lipoxygenase</fullName>
    </submittedName>
</protein>
<feature type="domain" description="Lipoxygenase" evidence="5">
    <location>
        <begin position="1"/>
        <end position="256"/>
    </location>
</feature>
<proteinExistence type="predicted"/>
<dbReference type="Gene3D" id="1.20.245.10">
    <property type="entry name" value="Lipoxygenase-1, Domain 5"/>
    <property type="match status" value="1"/>
</dbReference>
<dbReference type="Pfam" id="PF00305">
    <property type="entry name" value="Lipoxygenase"/>
    <property type="match status" value="1"/>
</dbReference>
<feature type="non-terminal residue" evidence="6">
    <location>
        <position position="1"/>
    </location>
</feature>
<evidence type="ECO:0000259" key="5">
    <source>
        <dbReference type="PROSITE" id="PS51393"/>
    </source>
</evidence>
<dbReference type="OrthoDB" id="407298at2759"/>
<evidence type="ECO:0000256" key="4">
    <source>
        <dbReference type="SAM" id="MobiDB-lite"/>
    </source>
</evidence>